<accession>A0A0F8ZB94</accession>
<reference evidence="1" key="1">
    <citation type="journal article" date="2015" name="Nature">
        <title>Complex archaea that bridge the gap between prokaryotes and eukaryotes.</title>
        <authorList>
            <person name="Spang A."/>
            <person name="Saw J.H."/>
            <person name="Jorgensen S.L."/>
            <person name="Zaremba-Niedzwiedzka K."/>
            <person name="Martijn J."/>
            <person name="Lind A.E."/>
            <person name="van Eijk R."/>
            <person name="Schleper C."/>
            <person name="Guy L."/>
            <person name="Ettema T.J."/>
        </authorList>
    </citation>
    <scope>NUCLEOTIDE SEQUENCE</scope>
</reference>
<sequence>MLGILVTCLNCKILWRRITADSNPGGTMPTDDIQLVCPGCNSNAYEGVSKRR</sequence>
<dbReference type="EMBL" id="LAZR01048847">
    <property type="protein sequence ID" value="KKK91003.1"/>
    <property type="molecule type" value="Genomic_DNA"/>
</dbReference>
<proteinExistence type="predicted"/>
<protein>
    <submittedName>
        <fullName evidence="1">Uncharacterized protein</fullName>
    </submittedName>
</protein>
<organism evidence="1">
    <name type="scientific">marine sediment metagenome</name>
    <dbReference type="NCBI Taxonomy" id="412755"/>
    <lineage>
        <taxon>unclassified sequences</taxon>
        <taxon>metagenomes</taxon>
        <taxon>ecological metagenomes</taxon>
    </lineage>
</organism>
<feature type="non-terminal residue" evidence="1">
    <location>
        <position position="52"/>
    </location>
</feature>
<gene>
    <name evidence="1" type="ORF">LCGC14_2717310</name>
</gene>
<name>A0A0F8ZB94_9ZZZZ</name>
<comment type="caution">
    <text evidence="1">The sequence shown here is derived from an EMBL/GenBank/DDBJ whole genome shotgun (WGS) entry which is preliminary data.</text>
</comment>
<dbReference type="AlphaFoldDB" id="A0A0F8ZB94"/>
<evidence type="ECO:0000313" key="1">
    <source>
        <dbReference type="EMBL" id="KKK91003.1"/>
    </source>
</evidence>